<dbReference type="AlphaFoldDB" id="A0AA96WTH7"/>
<reference evidence="2" key="1">
    <citation type="submission" date="2020-05" db="EMBL/GenBank/DDBJ databases">
        <authorList>
            <person name="Zhu T."/>
            <person name="Keshari N."/>
            <person name="Lu X."/>
        </authorList>
    </citation>
    <scope>NUCLEOTIDE SEQUENCE</scope>
    <source>
        <strain evidence="2">NK1-12</strain>
    </source>
</reference>
<accession>A0AA96WTH7</accession>
<name>A0AA96WTH7_9CYAN</name>
<gene>
    <name evidence="2" type="ORF">HJG54_07285</name>
</gene>
<feature type="compositionally biased region" description="Basic residues" evidence="1">
    <location>
        <begin position="44"/>
        <end position="60"/>
    </location>
</feature>
<feature type="region of interest" description="Disordered" evidence="1">
    <location>
        <begin position="27"/>
        <end position="66"/>
    </location>
</feature>
<evidence type="ECO:0000256" key="1">
    <source>
        <dbReference type="SAM" id="MobiDB-lite"/>
    </source>
</evidence>
<sequence>MANNLSELQPIGSSLLFGTESFLSALSEEDESVITGGRGSNSSRPRRRRPRRRPRRRRPARSVSRT</sequence>
<proteinExistence type="predicted"/>
<evidence type="ECO:0000313" key="2">
    <source>
        <dbReference type="EMBL" id="WNZ22677.1"/>
    </source>
</evidence>
<dbReference type="EMBL" id="CP053586">
    <property type="protein sequence ID" value="WNZ22677.1"/>
    <property type="molecule type" value="Genomic_DNA"/>
</dbReference>
<protein>
    <submittedName>
        <fullName evidence="2">Uncharacterized protein</fullName>
    </submittedName>
</protein>
<dbReference type="RefSeq" id="WP_316434196.1">
    <property type="nucleotide sequence ID" value="NZ_CP053586.1"/>
</dbReference>
<organism evidence="2">
    <name type="scientific">Leptolyngbya sp. NK1-12</name>
    <dbReference type="NCBI Taxonomy" id="2547451"/>
    <lineage>
        <taxon>Bacteria</taxon>
        <taxon>Bacillati</taxon>
        <taxon>Cyanobacteriota</taxon>
        <taxon>Cyanophyceae</taxon>
        <taxon>Leptolyngbyales</taxon>
        <taxon>Leptolyngbyaceae</taxon>
        <taxon>Leptolyngbya group</taxon>
        <taxon>Leptolyngbya</taxon>
    </lineage>
</organism>